<evidence type="ECO:0000256" key="10">
    <source>
        <dbReference type="ARBA" id="ARBA00045957"/>
    </source>
</evidence>
<gene>
    <name evidence="19" type="primary">LOC100368960</name>
</gene>
<sequence>MVIRKVAVIGAGASGLSAIKSCLEEGLEPICFEKGTDIGGLWNYHEDNRHGHASVFKSTTINTSKEIMAFSDFPIPSKYPNFMPHNYVLAYFRLYADRFKLLPYIKFNICVESIKPNADYALNGKWDICFRDVTKQEVVTQTFDAVLVCTGHHVDPNVPEFPGQDDFKGKIVHTHDYKNFYGYENKRVVVIGTGNSGGDAAVDLANVTSQVFLSTRRGTWVIFRIADSGLPGDFVGVRRYISEWLPESMLVGILEKMMNKRFDHALFGLLPKHRANQQQLMVNDALPNVIQTGRICVKPNVKRFTNTGVEFEDGTFEDGIDSVVMATGYKIKFTFLDESVVKVNDNEVSLYKYVFPPLLKHGTLAVIGLVQPIGSTVPIAEIQSRWATRVFTGAAKLPPKDIMLADINAKREAMASRYIKSQRYTIQVDYIPYMDEIAAQFGVRPNFKKLFFTDPKLAFKCYFGPFSTYQYRLIGPGKWEGARETIVTIWDRVAAPLNTRKVEMPQRDSSFGGILKMLVFLVAFLAVFWKCCQ</sequence>
<dbReference type="PRINTS" id="PR00370">
    <property type="entry name" value="FMOXYGENASE"/>
</dbReference>
<protein>
    <recommendedName>
        <fullName evidence="16">Flavin-containing monooxygenase</fullName>
        <ecNumber evidence="16">1.-.-.-</ecNumber>
    </recommendedName>
</protein>
<keyword evidence="5 15" id="KW-0274">FAD</keyword>
<evidence type="ECO:0000256" key="3">
    <source>
        <dbReference type="ARBA" id="ARBA00022630"/>
    </source>
</evidence>
<proteinExistence type="inferred from homology"/>
<comment type="similarity">
    <text evidence="2 15 16">Belongs to the FMO family.</text>
</comment>
<dbReference type="InterPro" id="IPR020946">
    <property type="entry name" value="Flavin_mOase-like"/>
</dbReference>
<evidence type="ECO:0000256" key="8">
    <source>
        <dbReference type="ARBA" id="ARBA00023002"/>
    </source>
</evidence>
<dbReference type="SUPFAM" id="SSF51905">
    <property type="entry name" value="FAD/NAD(P)-binding domain"/>
    <property type="match status" value="2"/>
</dbReference>
<keyword evidence="18" id="KW-1185">Reference proteome</keyword>
<dbReference type="Gene3D" id="3.50.50.60">
    <property type="entry name" value="FAD/NAD(P)-binding domain"/>
    <property type="match status" value="2"/>
</dbReference>
<evidence type="ECO:0000256" key="5">
    <source>
        <dbReference type="ARBA" id="ARBA00022827"/>
    </source>
</evidence>
<dbReference type="PRINTS" id="PR01121">
    <property type="entry name" value="FMOXYGENASE1"/>
</dbReference>
<keyword evidence="6 15" id="KW-0521">NADP</keyword>
<comment type="catalytic activity">
    <reaction evidence="12">
        <text>hypotaurine + NADPH + O2 + H(+) = taurine + NADP(+) + H2O</text>
        <dbReference type="Rhea" id="RHEA:69819"/>
        <dbReference type="ChEBI" id="CHEBI:15377"/>
        <dbReference type="ChEBI" id="CHEBI:15378"/>
        <dbReference type="ChEBI" id="CHEBI:15379"/>
        <dbReference type="ChEBI" id="CHEBI:57783"/>
        <dbReference type="ChEBI" id="CHEBI:57853"/>
        <dbReference type="ChEBI" id="CHEBI:58349"/>
        <dbReference type="ChEBI" id="CHEBI:507393"/>
        <dbReference type="EC" id="1.14.13.8"/>
    </reaction>
    <physiologicalReaction direction="left-to-right" evidence="12">
        <dbReference type="Rhea" id="RHEA:69820"/>
    </physiologicalReaction>
</comment>
<evidence type="ECO:0000256" key="15">
    <source>
        <dbReference type="PIRNR" id="PIRNR000332"/>
    </source>
</evidence>
<dbReference type="InterPro" id="IPR000960">
    <property type="entry name" value="Flavin_mOase"/>
</dbReference>
<comment type="subcellular location">
    <subcellularLocation>
        <location evidence="1">Endoplasmic reticulum membrane</location>
        <topology evidence="1">Single-pass membrane protein</topology>
    </subcellularLocation>
</comment>
<evidence type="ECO:0000256" key="9">
    <source>
        <dbReference type="ARBA" id="ARBA00023136"/>
    </source>
</evidence>
<name>A0ABM0GYN0_SACKO</name>
<evidence type="ECO:0000313" key="18">
    <source>
        <dbReference type="Proteomes" id="UP000694865"/>
    </source>
</evidence>
<comment type="catalytic activity">
    <reaction evidence="11">
        <text>hypotaurine + NADH + O2 + H(+) = taurine + NAD(+) + H2O</text>
        <dbReference type="Rhea" id="RHEA:74111"/>
        <dbReference type="ChEBI" id="CHEBI:15377"/>
        <dbReference type="ChEBI" id="CHEBI:15378"/>
        <dbReference type="ChEBI" id="CHEBI:15379"/>
        <dbReference type="ChEBI" id="CHEBI:57540"/>
        <dbReference type="ChEBI" id="CHEBI:57853"/>
        <dbReference type="ChEBI" id="CHEBI:57945"/>
        <dbReference type="ChEBI" id="CHEBI:507393"/>
        <dbReference type="EC" id="1.14.13.8"/>
    </reaction>
    <physiologicalReaction direction="left-to-right" evidence="11">
        <dbReference type="Rhea" id="RHEA:74112"/>
    </physiologicalReaction>
</comment>
<dbReference type="Proteomes" id="UP000694865">
    <property type="component" value="Unplaced"/>
</dbReference>
<keyword evidence="9 15" id="KW-0472">Membrane</keyword>
<evidence type="ECO:0000256" key="4">
    <source>
        <dbReference type="ARBA" id="ARBA00022692"/>
    </source>
</evidence>
<evidence type="ECO:0000256" key="14">
    <source>
        <dbReference type="ARBA" id="ARBA00049443"/>
    </source>
</evidence>
<accession>A0ABM0GYN0</accession>
<keyword evidence="8 15" id="KW-0560">Oxidoreductase</keyword>
<comment type="function">
    <text evidence="10">Broad spectrum monooxygenase that catalyzes the oxygenation of a wide variety of nitrogen- and sulfur-containing compounds including xenobiotics. Catalyzes the S-oxygenation of hypotaurine to produce taurine, an organic osmolyte involved in cell volume regulation as well as a variety of cytoprotective and developmental processes. In vitro, catalyzes the N-oxygenation of trimethylamine (TMA) to produce trimethylamine N-oxide (TMAO) and could therefore participate to the detoxification of this compound that is generated by the action of gut microbiota from dietary precursors such as choline, choline containing compounds, betaine or L-carnitine.</text>
</comment>
<reference evidence="19" key="1">
    <citation type="submission" date="2025-08" db="UniProtKB">
        <authorList>
            <consortium name="RefSeq"/>
        </authorList>
    </citation>
    <scope>IDENTIFICATION</scope>
    <source>
        <tissue evidence="19">Testes</tissue>
    </source>
</reference>
<evidence type="ECO:0000256" key="13">
    <source>
        <dbReference type="ARBA" id="ARBA00048088"/>
    </source>
</evidence>
<keyword evidence="15" id="KW-0256">Endoplasmic reticulum</keyword>
<evidence type="ECO:0000313" key="19">
    <source>
        <dbReference type="RefSeq" id="XP_002740302.1"/>
    </source>
</evidence>
<comment type="catalytic activity">
    <reaction evidence="14">
        <text>N,N-dimethylaniline + NADPH + O2 + H(+) = N,N-dimethylaniline N-oxide + NADP(+) + H2O</text>
        <dbReference type="Rhea" id="RHEA:24468"/>
        <dbReference type="ChEBI" id="CHEBI:15377"/>
        <dbReference type="ChEBI" id="CHEBI:15378"/>
        <dbReference type="ChEBI" id="CHEBI:15379"/>
        <dbReference type="ChEBI" id="CHEBI:16269"/>
        <dbReference type="ChEBI" id="CHEBI:17735"/>
        <dbReference type="ChEBI" id="CHEBI:57783"/>
        <dbReference type="ChEBI" id="CHEBI:58349"/>
        <dbReference type="EC" id="1.14.13.8"/>
    </reaction>
    <physiologicalReaction direction="left-to-right" evidence="14">
        <dbReference type="Rhea" id="RHEA:24469"/>
    </physiologicalReaction>
</comment>
<evidence type="ECO:0000256" key="1">
    <source>
        <dbReference type="ARBA" id="ARBA00004389"/>
    </source>
</evidence>
<comment type="catalytic activity">
    <reaction evidence="13">
        <text>trimethylamine + NADPH + O2 = trimethylamine N-oxide + NADP(+) + H2O</text>
        <dbReference type="Rhea" id="RHEA:31979"/>
        <dbReference type="ChEBI" id="CHEBI:15377"/>
        <dbReference type="ChEBI" id="CHEBI:15379"/>
        <dbReference type="ChEBI" id="CHEBI:15724"/>
        <dbReference type="ChEBI" id="CHEBI:57783"/>
        <dbReference type="ChEBI" id="CHEBI:58349"/>
        <dbReference type="ChEBI" id="CHEBI:58389"/>
        <dbReference type="EC" id="1.14.13.148"/>
    </reaction>
    <physiologicalReaction direction="left-to-right" evidence="13">
        <dbReference type="Rhea" id="RHEA:31980"/>
    </physiologicalReaction>
</comment>
<dbReference type="PANTHER" id="PTHR23023">
    <property type="entry name" value="DIMETHYLANILINE MONOOXYGENASE"/>
    <property type="match status" value="1"/>
</dbReference>
<keyword evidence="7 17" id="KW-1133">Transmembrane helix</keyword>
<keyword evidence="4 17" id="KW-0812">Transmembrane</keyword>
<keyword evidence="15 16" id="KW-0503">Monooxygenase</keyword>
<evidence type="ECO:0000256" key="16">
    <source>
        <dbReference type="RuleBase" id="RU361177"/>
    </source>
</evidence>
<feature type="transmembrane region" description="Helical" evidence="17">
    <location>
        <begin position="510"/>
        <end position="529"/>
    </location>
</feature>
<evidence type="ECO:0000256" key="17">
    <source>
        <dbReference type="SAM" id="Phobius"/>
    </source>
</evidence>
<dbReference type="GeneID" id="100368960"/>
<dbReference type="Pfam" id="PF00743">
    <property type="entry name" value="FMO-like"/>
    <property type="match status" value="1"/>
</dbReference>
<keyword evidence="3 15" id="KW-0285">Flavoprotein</keyword>
<evidence type="ECO:0000256" key="11">
    <source>
        <dbReference type="ARBA" id="ARBA00047338"/>
    </source>
</evidence>
<dbReference type="PIRSF" id="PIRSF000332">
    <property type="entry name" value="FMO"/>
    <property type="match status" value="1"/>
</dbReference>
<evidence type="ECO:0000256" key="2">
    <source>
        <dbReference type="ARBA" id="ARBA00009183"/>
    </source>
</evidence>
<evidence type="ECO:0000256" key="12">
    <source>
        <dbReference type="ARBA" id="ARBA00048041"/>
    </source>
</evidence>
<dbReference type="EC" id="1.-.-.-" evidence="16"/>
<dbReference type="InterPro" id="IPR050346">
    <property type="entry name" value="FMO-like"/>
</dbReference>
<evidence type="ECO:0000256" key="6">
    <source>
        <dbReference type="ARBA" id="ARBA00022857"/>
    </source>
</evidence>
<evidence type="ECO:0000256" key="7">
    <source>
        <dbReference type="ARBA" id="ARBA00022989"/>
    </source>
</evidence>
<organism evidence="18 19">
    <name type="scientific">Saccoglossus kowalevskii</name>
    <name type="common">Acorn worm</name>
    <dbReference type="NCBI Taxonomy" id="10224"/>
    <lineage>
        <taxon>Eukaryota</taxon>
        <taxon>Metazoa</taxon>
        <taxon>Hemichordata</taxon>
        <taxon>Enteropneusta</taxon>
        <taxon>Harrimaniidae</taxon>
        <taxon>Saccoglossus</taxon>
    </lineage>
</organism>
<dbReference type="InterPro" id="IPR036188">
    <property type="entry name" value="FAD/NAD-bd_sf"/>
</dbReference>
<dbReference type="RefSeq" id="XP_002740302.1">
    <property type="nucleotide sequence ID" value="XM_002740256.2"/>
</dbReference>
<dbReference type="InterPro" id="IPR002253">
    <property type="entry name" value="Flavin_mOase_1"/>
</dbReference>
<comment type="cofactor">
    <cofactor evidence="15 16">
        <name>FAD</name>
        <dbReference type="ChEBI" id="CHEBI:57692"/>
    </cofactor>
</comment>